<sequence>MHENKAARKEPRNARRGIAPAGVAGGRLSGTPNPCGSIRFGMVQLRRIDEVGHVRVQHCRLVPDASWALAADLLVAHTLE</sequence>
<reference evidence="3" key="1">
    <citation type="journal article" date="2019" name="Int. J. Syst. Evol. Microbiol.">
        <title>The Global Catalogue of Microorganisms (GCM) 10K type strain sequencing project: providing services to taxonomists for standard genome sequencing and annotation.</title>
        <authorList>
            <consortium name="The Broad Institute Genomics Platform"/>
            <consortium name="The Broad Institute Genome Sequencing Center for Infectious Disease"/>
            <person name="Wu L."/>
            <person name="Ma J."/>
        </authorList>
    </citation>
    <scope>NUCLEOTIDE SEQUENCE [LARGE SCALE GENOMIC DNA]</scope>
    <source>
        <strain evidence="3">JCM 30742</strain>
    </source>
</reference>
<name>A0ABP7CZN7_9MICC</name>
<protein>
    <submittedName>
        <fullName evidence="2">Uncharacterized protein</fullName>
    </submittedName>
</protein>
<evidence type="ECO:0000313" key="2">
    <source>
        <dbReference type="EMBL" id="GAA3698729.1"/>
    </source>
</evidence>
<proteinExistence type="predicted"/>
<dbReference type="Proteomes" id="UP001500752">
    <property type="component" value="Unassembled WGS sequence"/>
</dbReference>
<organism evidence="2 3">
    <name type="scientific">Arthrobacter ginkgonis</name>
    <dbReference type="NCBI Taxonomy" id="1630594"/>
    <lineage>
        <taxon>Bacteria</taxon>
        <taxon>Bacillati</taxon>
        <taxon>Actinomycetota</taxon>
        <taxon>Actinomycetes</taxon>
        <taxon>Micrococcales</taxon>
        <taxon>Micrococcaceae</taxon>
        <taxon>Arthrobacter</taxon>
    </lineage>
</organism>
<comment type="caution">
    <text evidence="2">The sequence shown here is derived from an EMBL/GenBank/DDBJ whole genome shotgun (WGS) entry which is preliminary data.</text>
</comment>
<evidence type="ECO:0000313" key="3">
    <source>
        <dbReference type="Proteomes" id="UP001500752"/>
    </source>
</evidence>
<evidence type="ECO:0000256" key="1">
    <source>
        <dbReference type="SAM" id="MobiDB-lite"/>
    </source>
</evidence>
<feature type="region of interest" description="Disordered" evidence="1">
    <location>
        <begin position="1"/>
        <end position="31"/>
    </location>
</feature>
<accession>A0ABP7CZN7</accession>
<feature type="compositionally biased region" description="Basic and acidic residues" evidence="1">
    <location>
        <begin position="1"/>
        <end position="13"/>
    </location>
</feature>
<dbReference type="EMBL" id="BAABEO010000026">
    <property type="protein sequence ID" value="GAA3698729.1"/>
    <property type="molecule type" value="Genomic_DNA"/>
</dbReference>
<keyword evidence="3" id="KW-1185">Reference proteome</keyword>
<gene>
    <name evidence="2" type="ORF">GCM10023081_39540</name>
</gene>